<feature type="transmembrane region" description="Helical" evidence="6">
    <location>
        <begin position="279"/>
        <end position="300"/>
    </location>
</feature>
<feature type="transmembrane region" description="Helical" evidence="6">
    <location>
        <begin position="87"/>
        <end position="106"/>
    </location>
</feature>
<evidence type="ECO:0000313" key="8">
    <source>
        <dbReference type="EMBL" id="GAA0264555.1"/>
    </source>
</evidence>
<evidence type="ECO:0000256" key="6">
    <source>
        <dbReference type="SAM" id="Phobius"/>
    </source>
</evidence>
<dbReference type="InterPro" id="IPR020846">
    <property type="entry name" value="MFS_dom"/>
</dbReference>
<organism evidence="8 9">
    <name type="scientific">Rhodanobacter caeni</name>
    <dbReference type="NCBI Taxonomy" id="657654"/>
    <lineage>
        <taxon>Bacteria</taxon>
        <taxon>Pseudomonadati</taxon>
        <taxon>Pseudomonadota</taxon>
        <taxon>Gammaproteobacteria</taxon>
        <taxon>Lysobacterales</taxon>
        <taxon>Rhodanobacteraceae</taxon>
        <taxon>Rhodanobacter</taxon>
    </lineage>
</organism>
<keyword evidence="2" id="KW-1003">Cell membrane</keyword>
<keyword evidence="9" id="KW-1185">Reference proteome</keyword>
<feature type="transmembrane region" description="Helical" evidence="6">
    <location>
        <begin position="20"/>
        <end position="43"/>
    </location>
</feature>
<keyword evidence="5 6" id="KW-0472">Membrane</keyword>
<dbReference type="SUPFAM" id="SSF103473">
    <property type="entry name" value="MFS general substrate transporter"/>
    <property type="match status" value="1"/>
</dbReference>
<dbReference type="RefSeq" id="WP_343883937.1">
    <property type="nucleotide sequence ID" value="NZ_BAAAFO010000007.1"/>
</dbReference>
<dbReference type="PROSITE" id="PS50850">
    <property type="entry name" value="MFS"/>
    <property type="match status" value="1"/>
</dbReference>
<evidence type="ECO:0000256" key="5">
    <source>
        <dbReference type="ARBA" id="ARBA00023136"/>
    </source>
</evidence>
<reference evidence="8 9" key="1">
    <citation type="journal article" date="2019" name="Int. J. Syst. Evol. Microbiol.">
        <title>The Global Catalogue of Microorganisms (GCM) 10K type strain sequencing project: providing services to taxonomists for standard genome sequencing and annotation.</title>
        <authorList>
            <consortium name="The Broad Institute Genomics Platform"/>
            <consortium name="The Broad Institute Genome Sequencing Center for Infectious Disease"/>
            <person name="Wu L."/>
            <person name="Ma J."/>
        </authorList>
    </citation>
    <scope>NUCLEOTIDE SEQUENCE [LARGE SCALE GENOMIC DNA]</scope>
    <source>
        <strain evidence="8 9">JCM 16242</strain>
    </source>
</reference>
<feature type="transmembrane region" description="Helical" evidence="6">
    <location>
        <begin position="177"/>
        <end position="196"/>
    </location>
</feature>
<feature type="transmembrane region" description="Helical" evidence="6">
    <location>
        <begin position="253"/>
        <end position="272"/>
    </location>
</feature>
<feature type="domain" description="Major facilitator superfamily (MFS) profile" evidence="7">
    <location>
        <begin position="21"/>
        <end position="395"/>
    </location>
</feature>
<feature type="transmembrane region" description="Helical" evidence="6">
    <location>
        <begin position="63"/>
        <end position="80"/>
    </location>
</feature>
<feature type="transmembrane region" description="Helical" evidence="6">
    <location>
        <begin position="149"/>
        <end position="171"/>
    </location>
</feature>
<comment type="subcellular location">
    <subcellularLocation>
        <location evidence="1">Cell membrane</location>
        <topology evidence="1">Multi-pass membrane protein</topology>
    </subcellularLocation>
</comment>
<dbReference type="Pfam" id="PF07690">
    <property type="entry name" value="MFS_1"/>
    <property type="match status" value="1"/>
</dbReference>
<evidence type="ECO:0000256" key="3">
    <source>
        <dbReference type="ARBA" id="ARBA00022692"/>
    </source>
</evidence>
<protein>
    <submittedName>
        <fullName evidence="8">MFS transporter</fullName>
    </submittedName>
</protein>
<dbReference type="EMBL" id="BAAAFO010000007">
    <property type="protein sequence ID" value="GAA0264555.1"/>
    <property type="molecule type" value="Genomic_DNA"/>
</dbReference>
<dbReference type="Gene3D" id="1.20.1250.20">
    <property type="entry name" value="MFS general substrate transporter like domains"/>
    <property type="match status" value="1"/>
</dbReference>
<dbReference type="InterPro" id="IPR036259">
    <property type="entry name" value="MFS_trans_sf"/>
</dbReference>
<evidence type="ECO:0000256" key="4">
    <source>
        <dbReference type="ARBA" id="ARBA00022989"/>
    </source>
</evidence>
<feature type="transmembrane region" description="Helical" evidence="6">
    <location>
        <begin position="306"/>
        <end position="325"/>
    </location>
</feature>
<comment type="caution">
    <text evidence="8">The sequence shown here is derived from an EMBL/GenBank/DDBJ whole genome shotgun (WGS) entry which is preliminary data.</text>
</comment>
<feature type="transmembrane region" description="Helical" evidence="6">
    <location>
        <begin position="112"/>
        <end position="137"/>
    </location>
</feature>
<evidence type="ECO:0000256" key="2">
    <source>
        <dbReference type="ARBA" id="ARBA00022475"/>
    </source>
</evidence>
<dbReference type="CDD" id="cd17324">
    <property type="entry name" value="MFS_NepI_like"/>
    <property type="match status" value="1"/>
</dbReference>
<proteinExistence type="predicted"/>
<gene>
    <name evidence="8" type="ORF">GCM10009126_32840</name>
</gene>
<keyword evidence="3 6" id="KW-0812">Transmembrane</keyword>
<name>A0ABN0UXE9_9GAMM</name>
<accession>A0ABN0UXE9</accession>
<dbReference type="PANTHER" id="PTHR43124">
    <property type="entry name" value="PURINE EFFLUX PUMP PBUE"/>
    <property type="match status" value="1"/>
</dbReference>
<dbReference type="Proteomes" id="UP001500657">
    <property type="component" value="Unassembled WGS sequence"/>
</dbReference>
<dbReference type="PANTHER" id="PTHR43124:SF3">
    <property type="entry name" value="CHLORAMPHENICOL EFFLUX PUMP RV0191"/>
    <property type="match status" value="1"/>
</dbReference>
<evidence type="ECO:0000259" key="7">
    <source>
        <dbReference type="PROSITE" id="PS50850"/>
    </source>
</evidence>
<feature type="transmembrane region" description="Helical" evidence="6">
    <location>
        <begin position="373"/>
        <end position="393"/>
    </location>
</feature>
<keyword evidence="4 6" id="KW-1133">Transmembrane helix</keyword>
<dbReference type="InterPro" id="IPR011701">
    <property type="entry name" value="MFS"/>
</dbReference>
<feature type="transmembrane region" description="Helical" evidence="6">
    <location>
        <begin position="217"/>
        <end position="241"/>
    </location>
</feature>
<evidence type="ECO:0000256" key="1">
    <source>
        <dbReference type="ARBA" id="ARBA00004651"/>
    </source>
</evidence>
<dbReference type="InterPro" id="IPR050189">
    <property type="entry name" value="MFS_Efflux_Transporters"/>
</dbReference>
<sequence length="399" mass="40357">MHQDITDGVIRARPGQKSGLAHAALALGGFSIGTAEFATMSFLPAFTAELGVEAPAGGHVVSAYALGVVLGAPVLAMFGARLERRRLLALLLGWFALGNMLSAFAPSLGSLVALRFLTAIPHGAYLGTAVLVAADMVPGSSRAHAVGRVLMGLALATTVGVPLASLLSQWLGWRAGFGAIGALTLLAMTSLLRVVPTQMPAASASARRELGALRRPQVWLALGMGAVGFGGLFCVYTYLASTLSEATQATDNAVPIILAVFGAGIACGNVVAPYLARHGVMFAAGVLLTWSAAALALYPLSIYSPWSIGLAVFAIGVGGGLGAVLQMRLMDVAGDAQNLAASLNHVAFNIANALGPWLGGLAIAAGLGWGSTGWVGCALALGGLAVWLLAAIAGRQRGG</sequence>
<feature type="transmembrane region" description="Helical" evidence="6">
    <location>
        <begin position="346"/>
        <end position="367"/>
    </location>
</feature>
<evidence type="ECO:0000313" key="9">
    <source>
        <dbReference type="Proteomes" id="UP001500657"/>
    </source>
</evidence>